<protein>
    <submittedName>
        <fullName evidence="1">Wsv415-like protein</fullName>
    </submittedName>
</protein>
<accession>A0A0K0VL91</accession>
<organism evidence="1">
    <name type="scientific">Metopaulias depressus WSSV-like virus</name>
    <dbReference type="NCBI Taxonomy" id="1675544"/>
    <lineage>
        <taxon>Viruses</taxon>
        <taxon>Viruses incertae sedis</taxon>
        <taxon>Naldaviricetes</taxon>
        <taxon>Nimaviridae</taxon>
        <taxon>Whispovirus</taxon>
    </lineage>
</organism>
<dbReference type="EMBL" id="KR820242">
    <property type="protein sequence ID" value="AKS10625.1"/>
    <property type="molecule type" value="Genomic_DNA"/>
</dbReference>
<sequence>MYRHLCSLYLLQRRVNDVVRFSAASDAAASIKNGEAEFICGQSPSHKLAGPKYLVIVPDPCEDPDRVYVDVVVKKTQDPRELTEEWDKVFDELKKLGSWRCGSGDEDEGTEEKHRRAAIEKLSFVGRPNPAAVDLPECQESNSEFARRLTLRHLCHIILRSDIVKSKGDLFNAIFEKPKEVASAGNARGLAYRARFTQESLIDWFFSFDTYSKCIIFLEAVTRYLDAQATPVSLSLDDIYCDVFTQIIRQAYITRVNNSATSPEKSLAPTPDTRLLSVTDCIKNFLTSTVEVTDFSFTGSEYRIATNTSSSTSPILPPAAETNMESIKKILCRDGQAITSEEEEEEEEYKNKRRIKRKAVLYRGPFNKKKKRKTDEGVVLYSVIQGYKEGVLSPLTVYIRNEPLVPSAHNHLLFPVFADEKAGSEILFFMHPKLTSAASLLLPGLFRNKKQYLFGDCKWMNSNSKEEGEEEETWKYSLADYCPLKYCTEEISLQQKKLGIGTTISSLTHVDVQPLCF</sequence>
<reference evidence="1" key="1">
    <citation type="journal article" date="2015" name="BMC Evol. Biol.">
        <title>Characterization of fossilized relatives of the White Spot Syndrome Virus in genomes of decapod crustaceans.</title>
        <authorList>
            <person name="Rozenberg A."/>
            <person name="Brand P."/>
            <person name="Rivera N."/>
            <person name="Leese F."/>
            <person name="Schubart C.D."/>
        </authorList>
    </citation>
    <scope>NUCLEOTIDE SEQUENCE</scope>
    <source>
        <strain evidence="1">747*9</strain>
    </source>
</reference>
<name>A0A0K0VL91_9VIRU</name>
<evidence type="ECO:0000313" key="1">
    <source>
        <dbReference type="EMBL" id="AKS10625.1"/>
    </source>
</evidence>
<proteinExistence type="predicted"/>